<dbReference type="GO" id="GO:0006364">
    <property type="term" value="P:rRNA processing"/>
    <property type="evidence" value="ECO:0007669"/>
    <property type="project" value="InterPro"/>
</dbReference>
<dbReference type="InterPro" id="IPR012173">
    <property type="entry name" value="Mpp10"/>
</dbReference>
<keyword evidence="5" id="KW-1185">Reference proteome</keyword>
<comment type="caution">
    <text evidence="4">The sequence shown here is derived from an EMBL/GenBank/DDBJ whole genome shotgun (WGS) entry which is preliminary data.</text>
</comment>
<dbReference type="InterPro" id="IPR050148">
    <property type="entry name" value="Terpene_synthase-like"/>
</dbReference>
<dbReference type="EMBL" id="JACMSC010000016">
    <property type="protein sequence ID" value="KAG6483969.1"/>
    <property type="molecule type" value="Genomic_DNA"/>
</dbReference>
<dbReference type="GO" id="GO:0034457">
    <property type="term" value="C:Mpp10 complex"/>
    <property type="evidence" value="ECO:0007669"/>
    <property type="project" value="InterPro"/>
</dbReference>
<dbReference type="PANTHER" id="PTHR31739">
    <property type="entry name" value="ENT-COPALYL DIPHOSPHATE SYNTHASE, CHLOROPLASTIC"/>
    <property type="match status" value="1"/>
</dbReference>
<dbReference type="AlphaFoldDB" id="A0A8J5FPI3"/>
<dbReference type="SUPFAM" id="SSF48576">
    <property type="entry name" value="Terpenoid synthases"/>
    <property type="match status" value="1"/>
</dbReference>
<proteinExistence type="predicted"/>
<dbReference type="PANTHER" id="PTHR31739:SF4">
    <property type="entry name" value="ENT-COPALYL DIPHOSPHATE SYNTHASE, CHLOROPLASTIC"/>
    <property type="match status" value="1"/>
</dbReference>
<reference evidence="4 5" key="1">
    <citation type="submission" date="2020-08" db="EMBL/GenBank/DDBJ databases">
        <title>Plant Genome Project.</title>
        <authorList>
            <person name="Zhang R.-G."/>
        </authorList>
    </citation>
    <scope>NUCLEOTIDE SEQUENCE [LARGE SCALE GENOMIC DNA]</scope>
    <source>
        <tissue evidence="4">Rhizome</tissue>
    </source>
</reference>
<evidence type="ECO:0000313" key="4">
    <source>
        <dbReference type="EMBL" id="KAG6483969.1"/>
    </source>
</evidence>
<keyword evidence="3" id="KW-0460">Magnesium</keyword>
<gene>
    <name evidence="4" type="ORF">ZIOFF_060762</name>
</gene>
<accession>A0A8J5FPI3</accession>
<evidence type="ECO:0000256" key="3">
    <source>
        <dbReference type="ARBA" id="ARBA00022842"/>
    </source>
</evidence>
<dbReference type="Proteomes" id="UP000734854">
    <property type="component" value="Unassembled WGS sequence"/>
</dbReference>
<dbReference type="GO" id="GO:0009686">
    <property type="term" value="P:gibberellin biosynthetic process"/>
    <property type="evidence" value="ECO:0007669"/>
    <property type="project" value="TreeGrafter"/>
</dbReference>
<dbReference type="GO" id="GO:0010333">
    <property type="term" value="F:terpene synthase activity"/>
    <property type="evidence" value="ECO:0007669"/>
    <property type="project" value="InterPro"/>
</dbReference>
<dbReference type="GO" id="GO:0000287">
    <property type="term" value="F:magnesium ion binding"/>
    <property type="evidence" value="ECO:0007669"/>
    <property type="project" value="TreeGrafter"/>
</dbReference>
<dbReference type="Pfam" id="PF04006">
    <property type="entry name" value="Mpp10"/>
    <property type="match status" value="1"/>
</dbReference>
<evidence type="ECO:0000313" key="5">
    <source>
        <dbReference type="Proteomes" id="UP000734854"/>
    </source>
</evidence>
<dbReference type="InterPro" id="IPR036965">
    <property type="entry name" value="Terpene_synth_N_sf"/>
</dbReference>
<protein>
    <submittedName>
        <fullName evidence="4">Uncharacterized protein</fullName>
    </submittedName>
</protein>
<sequence length="264" mass="29966">MDHHQGFAGGGNCPTKIDKFQFLLYASLPRVEARLYLEQYGGGSDIWIGKTLYRMPLVNNDMYLELAKLDFNHCQAHHQLEWLYLQKLGWVRTLVFSKAISAYFGRDSCTDTMRQALILNFLNADDCYSNEHGTNRLSKTGMITPRSIDKVIEDMSIQVNVPALAMEEVAPLAVSDAAMLALEEIFHGKGNIKEEAELTKEERKRRRANQKRRFRRLKVGGASCFDEGSLSSTEVGSCYLRLVQRRLHPRRRSYSASLAPTISG</sequence>
<dbReference type="GO" id="GO:0005732">
    <property type="term" value="C:sno(s)RNA-containing ribonucleoprotein complex"/>
    <property type="evidence" value="ECO:0007669"/>
    <property type="project" value="InterPro"/>
</dbReference>
<dbReference type="GO" id="GO:0009507">
    <property type="term" value="C:chloroplast"/>
    <property type="evidence" value="ECO:0007669"/>
    <property type="project" value="TreeGrafter"/>
</dbReference>
<name>A0A8J5FPI3_ZINOF</name>
<dbReference type="Gene3D" id="1.50.10.130">
    <property type="entry name" value="Terpene synthase, N-terminal domain"/>
    <property type="match status" value="1"/>
</dbReference>
<organism evidence="4 5">
    <name type="scientific">Zingiber officinale</name>
    <name type="common">Ginger</name>
    <name type="synonym">Amomum zingiber</name>
    <dbReference type="NCBI Taxonomy" id="94328"/>
    <lineage>
        <taxon>Eukaryota</taxon>
        <taxon>Viridiplantae</taxon>
        <taxon>Streptophyta</taxon>
        <taxon>Embryophyta</taxon>
        <taxon>Tracheophyta</taxon>
        <taxon>Spermatophyta</taxon>
        <taxon>Magnoliopsida</taxon>
        <taxon>Liliopsida</taxon>
        <taxon>Zingiberales</taxon>
        <taxon>Zingiberaceae</taxon>
        <taxon>Zingiber</taxon>
    </lineage>
</organism>
<evidence type="ECO:0000256" key="1">
    <source>
        <dbReference type="ARBA" id="ARBA00001946"/>
    </source>
</evidence>
<dbReference type="InterPro" id="IPR008949">
    <property type="entry name" value="Isoprenoid_synthase_dom_sf"/>
</dbReference>
<comment type="cofactor">
    <cofactor evidence="1">
        <name>Mg(2+)</name>
        <dbReference type="ChEBI" id="CHEBI:18420"/>
    </cofactor>
</comment>
<keyword evidence="2" id="KW-0479">Metal-binding</keyword>
<evidence type="ECO:0000256" key="2">
    <source>
        <dbReference type="ARBA" id="ARBA00022723"/>
    </source>
</evidence>